<dbReference type="InterPro" id="IPR036909">
    <property type="entry name" value="Cyt_c-like_dom_sf"/>
</dbReference>
<dbReference type="InterPro" id="IPR009056">
    <property type="entry name" value="Cyt_c-like_dom"/>
</dbReference>
<accession>D5CNV3</accession>
<protein>
    <recommendedName>
        <fullName evidence="5">Cytochrome c domain-containing protein</fullName>
    </recommendedName>
</protein>
<dbReference type="KEGG" id="slt:Slit_2649"/>
<dbReference type="STRING" id="580332.Slit_2649"/>
<organism evidence="6 7">
    <name type="scientific">Sideroxydans lithotrophicus (strain ES-1)</name>
    <dbReference type="NCBI Taxonomy" id="580332"/>
    <lineage>
        <taxon>Bacteria</taxon>
        <taxon>Pseudomonadati</taxon>
        <taxon>Pseudomonadota</taxon>
        <taxon>Betaproteobacteria</taxon>
        <taxon>Nitrosomonadales</taxon>
        <taxon>Gallionellaceae</taxon>
        <taxon>Sideroxydans</taxon>
    </lineage>
</organism>
<keyword evidence="3 4" id="KW-0408">Iron</keyword>
<keyword evidence="1 4" id="KW-0349">Heme</keyword>
<evidence type="ECO:0000256" key="1">
    <source>
        <dbReference type="ARBA" id="ARBA00022617"/>
    </source>
</evidence>
<proteinExistence type="predicted"/>
<evidence type="ECO:0000259" key="5">
    <source>
        <dbReference type="PROSITE" id="PS51007"/>
    </source>
</evidence>
<evidence type="ECO:0000313" key="7">
    <source>
        <dbReference type="Proteomes" id="UP000001625"/>
    </source>
</evidence>
<evidence type="ECO:0000256" key="2">
    <source>
        <dbReference type="ARBA" id="ARBA00022723"/>
    </source>
</evidence>
<keyword evidence="2 4" id="KW-0479">Metal-binding</keyword>
<reference evidence="6 7" key="1">
    <citation type="submission" date="2010-03" db="EMBL/GenBank/DDBJ databases">
        <title>Complete sequence of Sideroxydans lithotrophicus ES-1.</title>
        <authorList>
            <consortium name="US DOE Joint Genome Institute"/>
            <person name="Lucas S."/>
            <person name="Copeland A."/>
            <person name="Lapidus A."/>
            <person name="Cheng J.-F."/>
            <person name="Bruce D."/>
            <person name="Goodwin L."/>
            <person name="Pitluck S."/>
            <person name="Munk A.C."/>
            <person name="Detter J.C."/>
            <person name="Han C."/>
            <person name="Tapia R."/>
            <person name="Larimer F."/>
            <person name="Land M."/>
            <person name="Hauser L."/>
            <person name="Kyrpides N."/>
            <person name="Ivanova N."/>
            <person name="Emerson D."/>
            <person name="Woyke T."/>
        </authorList>
    </citation>
    <scope>NUCLEOTIDE SEQUENCE [LARGE SCALE GENOMIC DNA]</scope>
    <source>
        <strain evidence="6 7">ES-1</strain>
    </source>
</reference>
<dbReference type="OrthoDB" id="9180153at2"/>
<dbReference type="HOGENOM" id="CLU_1650983_0_0_4"/>
<dbReference type="PROSITE" id="PS51007">
    <property type="entry name" value="CYTC"/>
    <property type="match status" value="1"/>
</dbReference>
<dbReference type="Pfam" id="PF00034">
    <property type="entry name" value="Cytochrom_C"/>
    <property type="match status" value="1"/>
</dbReference>
<dbReference type="Proteomes" id="UP000001625">
    <property type="component" value="Chromosome"/>
</dbReference>
<dbReference type="GO" id="GO:0020037">
    <property type="term" value="F:heme binding"/>
    <property type="evidence" value="ECO:0007669"/>
    <property type="project" value="InterPro"/>
</dbReference>
<name>D5CNV3_SIDLE</name>
<gene>
    <name evidence="6" type="ordered locus">Slit_2649</name>
</gene>
<dbReference type="EMBL" id="CP001965">
    <property type="protein sequence ID" value="ADE12874.1"/>
    <property type="molecule type" value="Genomic_DNA"/>
</dbReference>
<keyword evidence="7" id="KW-1185">Reference proteome</keyword>
<sequence>MRRGEKAVLALIGLVVAGGMLHSILHVEGPHDREIPYYSTATQEVAEKAMDIYRSQDCKNCHSLWTLKNMMESVPAPILDGIGTLRTESWLYDYLSSRNPQSVIPSRLKKEYQMPSYAALPDEERRVLAKYLASLKVKDWYLEQTRKMEYEKLTGKEPGK</sequence>
<dbReference type="AlphaFoldDB" id="D5CNV3"/>
<dbReference type="SUPFAM" id="SSF46626">
    <property type="entry name" value="Cytochrome c"/>
    <property type="match status" value="1"/>
</dbReference>
<dbReference type="Gene3D" id="1.10.760.10">
    <property type="entry name" value="Cytochrome c-like domain"/>
    <property type="match status" value="1"/>
</dbReference>
<evidence type="ECO:0000256" key="3">
    <source>
        <dbReference type="ARBA" id="ARBA00023004"/>
    </source>
</evidence>
<dbReference type="GO" id="GO:0009055">
    <property type="term" value="F:electron transfer activity"/>
    <property type="evidence" value="ECO:0007669"/>
    <property type="project" value="InterPro"/>
</dbReference>
<feature type="domain" description="Cytochrome c" evidence="5">
    <location>
        <begin position="44"/>
        <end position="136"/>
    </location>
</feature>
<dbReference type="eggNOG" id="COG2010">
    <property type="taxonomic scope" value="Bacteria"/>
</dbReference>
<evidence type="ECO:0000256" key="4">
    <source>
        <dbReference type="PROSITE-ProRule" id="PRU00433"/>
    </source>
</evidence>
<dbReference type="RefSeq" id="WP_013030772.1">
    <property type="nucleotide sequence ID" value="NC_013959.1"/>
</dbReference>
<dbReference type="GO" id="GO:0046872">
    <property type="term" value="F:metal ion binding"/>
    <property type="evidence" value="ECO:0007669"/>
    <property type="project" value="UniProtKB-KW"/>
</dbReference>
<evidence type="ECO:0000313" key="6">
    <source>
        <dbReference type="EMBL" id="ADE12874.1"/>
    </source>
</evidence>